<keyword evidence="3" id="KW-1185">Reference proteome</keyword>
<organism evidence="2 3">
    <name type="scientific">Forsythia ovata</name>
    <dbReference type="NCBI Taxonomy" id="205694"/>
    <lineage>
        <taxon>Eukaryota</taxon>
        <taxon>Viridiplantae</taxon>
        <taxon>Streptophyta</taxon>
        <taxon>Embryophyta</taxon>
        <taxon>Tracheophyta</taxon>
        <taxon>Spermatophyta</taxon>
        <taxon>Magnoliopsida</taxon>
        <taxon>eudicotyledons</taxon>
        <taxon>Gunneridae</taxon>
        <taxon>Pentapetalae</taxon>
        <taxon>asterids</taxon>
        <taxon>lamiids</taxon>
        <taxon>Lamiales</taxon>
        <taxon>Oleaceae</taxon>
        <taxon>Forsythieae</taxon>
        <taxon>Forsythia</taxon>
    </lineage>
</organism>
<evidence type="ECO:0000313" key="2">
    <source>
        <dbReference type="EMBL" id="KAL2528247.1"/>
    </source>
</evidence>
<evidence type="ECO:0008006" key="4">
    <source>
        <dbReference type="Google" id="ProtNLM"/>
    </source>
</evidence>
<protein>
    <recommendedName>
        <fullName evidence="4">Transmembrane protein</fullName>
    </recommendedName>
</protein>
<evidence type="ECO:0000313" key="3">
    <source>
        <dbReference type="Proteomes" id="UP001604277"/>
    </source>
</evidence>
<comment type="caution">
    <text evidence="2">The sequence shown here is derived from an EMBL/GenBank/DDBJ whole genome shotgun (WGS) entry which is preliminary data.</text>
</comment>
<reference evidence="3" key="1">
    <citation type="submission" date="2024-07" db="EMBL/GenBank/DDBJ databases">
        <title>Two chromosome-level genome assemblies of Korean endemic species Abeliophyllum distichum and Forsythia ovata (Oleaceae).</title>
        <authorList>
            <person name="Jang H."/>
        </authorList>
    </citation>
    <scope>NUCLEOTIDE SEQUENCE [LARGE SCALE GENOMIC DNA]</scope>
</reference>
<feature type="transmembrane region" description="Helical" evidence="1">
    <location>
        <begin position="56"/>
        <end position="76"/>
    </location>
</feature>
<sequence length="115" mass="12609">MKTTELTVVVVVVAKELVIVVSDVVLIEGSGDGKGVRGVICLYACLFDLGLIVERYVFAVFDLLLSGSVFTIWFVLHEIWTSSVPSILQFSANKATEMCNQLGLGVQKTDGFRFF</sequence>
<dbReference type="AlphaFoldDB" id="A0ABD1UTH0"/>
<keyword evidence="1" id="KW-1133">Transmembrane helix</keyword>
<proteinExistence type="predicted"/>
<dbReference type="EMBL" id="JBFOLJ010000006">
    <property type="protein sequence ID" value="KAL2528247.1"/>
    <property type="molecule type" value="Genomic_DNA"/>
</dbReference>
<dbReference type="Proteomes" id="UP001604277">
    <property type="component" value="Unassembled WGS sequence"/>
</dbReference>
<keyword evidence="1" id="KW-0812">Transmembrane</keyword>
<evidence type="ECO:0000256" key="1">
    <source>
        <dbReference type="SAM" id="Phobius"/>
    </source>
</evidence>
<name>A0ABD1UTH0_9LAMI</name>
<keyword evidence="1" id="KW-0472">Membrane</keyword>
<accession>A0ABD1UTH0</accession>
<gene>
    <name evidence="2" type="ORF">Fot_20848</name>
</gene>